<dbReference type="EMBL" id="HACA01004451">
    <property type="protein sequence ID" value="CDW21812.1"/>
    <property type="molecule type" value="Transcribed_RNA"/>
</dbReference>
<evidence type="ECO:0000313" key="1">
    <source>
        <dbReference type="EMBL" id="CDW21812.1"/>
    </source>
</evidence>
<protein>
    <submittedName>
        <fullName evidence="1">Uncharacterized protein</fullName>
    </submittedName>
</protein>
<proteinExistence type="predicted"/>
<reference evidence="1" key="1">
    <citation type="submission" date="2014-05" db="EMBL/GenBank/DDBJ databases">
        <authorList>
            <person name="Chronopoulou M."/>
        </authorList>
    </citation>
    <scope>NUCLEOTIDE SEQUENCE</scope>
    <source>
        <tissue evidence="1">Whole organism</tissue>
    </source>
</reference>
<dbReference type="AlphaFoldDB" id="A0A0K2T8B2"/>
<organism evidence="1">
    <name type="scientific">Lepeophtheirus salmonis</name>
    <name type="common">Salmon louse</name>
    <name type="synonym">Caligus salmonis</name>
    <dbReference type="NCBI Taxonomy" id="72036"/>
    <lineage>
        <taxon>Eukaryota</taxon>
        <taxon>Metazoa</taxon>
        <taxon>Ecdysozoa</taxon>
        <taxon>Arthropoda</taxon>
        <taxon>Crustacea</taxon>
        <taxon>Multicrustacea</taxon>
        <taxon>Hexanauplia</taxon>
        <taxon>Copepoda</taxon>
        <taxon>Siphonostomatoida</taxon>
        <taxon>Caligidae</taxon>
        <taxon>Lepeophtheirus</taxon>
    </lineage>
</organism>
<accession>A0A0K2T8B2</accession>
<name>A0A0K2T8B2_LEPSM</name>
<sequence>MKDIQNPASLTLHEDTWIFY</sequence>